<proteinExistence type="predicted"/>
<dbReference type="EC" id="3.1.3.1" evidence="3"/>
<reference evidence="3 4" key="1">
    <citation type="submission" date="2020-08" db="EMBL/GenBank/DDBJ databases">
        <title>Genomic Encyclopedia of Type Strains, Phase IV (KMG-IV): sequencing the most valuable type-strain genomes for metagenomic binning, comparative biology and taxonomic classification.</title>
        <authorList>
            <person name="Goeker M."/>
        </authorList>
    </citation>
    <scope>NUCLEOTIDE SEQUENCE [LARGE SCALE GENOMIC DNA]</scope>
    <source>
        <strain evidence="3 4">YC6886</strain>
    </source>
</reference>
<comment type="caution">
    <text evidence="3">The sequence shown here is derived from an EMBL/GenBank/DDBJ whole genome shotgun (WGS) entry which is preliminary data.</text>
</comment>
<dbReference type="SUPFAM" id="SSF56300">
    <property type="entry name" value="Metallo-dependent phosphatases"/>
    <property type="match status" value="1"/>
</dbReference>
<name>A0A840V4W6_9BACT</name>
<dbReference type="CDD" id="cd07389">
    <property type="entry name" value="MPP_PhoD"/>
    <property type="match status" value="1"/>
</dbReference>
<protein>
    <submittedName>
        <fullName evidence="3">Alkaline phosphatase D</fullName>
        <ecNumber evidence="3">3.1.3.1</ecNumber>
    </submittedName>
</protein>
<dbReference type="Gene3D" id="2.60.40.380">
    <property type="entry name" value="Purple acid phosphatase-like, N-terminal"/>
    <property type="match status" value="1"/>
</dbReference>
<dbReference type="PANTHER" id="PTHR43606:SF1">
    <property type="entry name" value="PHOD-LIKE PHOSPHATASE METALLOPHOSPHATASE DOMAIN-CONTAINING PROTEIN"/>
    <property type="match status" value="1"/>
</dbReference>
<dbReference type="InterPro" id="IPR038607">
    <property type="entry name" value="PhoD-like_sf"/>
</dbReference>
<sequence length="494" mass="55024">MKLSLTSASLFVSVTCGLQADPPPVSSGDVSSHTAVVWSRSVGADRMLVETDTDPDFSHPIRHPEVSTGADQDFTARALLNDLPAGTRIHYRVTFPDGSESPPSNTGSFKTAPIDHRNVRFAWSGDTVGQGWGIDPERGGMQTYETLRAFQPDFFIHNGDLIYADDPLEPEVPLADGSVWKNRVTPEKSKVAETLAEFRGAYRYQLLDPQVRRFLAEVPVFAQWDDHEVANNWYPGETLSDPRYTEKRASVLAERSHQAFIEYTPVAIDSHEPHRIYREISYGPDLDIYMLDLRSYRGANTLNQQDQAGADTAILGGNQLEWLATRLATSQATWKIIACDMPIGLIVPDGKEQEAIANSNGPPRGRELEIAGLLSRLKRDQVRNTVWLTADVHYAAAHHYAPERAVFKDFLPFWEFVSGPLHAGNFGPNEPDNTFGIEVKFQTASKEIPVDQPPSAGHQYFGGLEFDADTRDLTVTQHNRAGKVVYRQTLHPED</sequence>
<dbReference type="InterPro" id="IPR032093">
    <property type="entry name" value="PhoD_N"/>
</dbReference>
<evidence type="ECO:0000259" key="1">
    <source>
        <dbReference type="Pfam" id="PF09423"/>
    </source>
</evidence>
<feature type="domain" description="PhoD-like phosphatase metallophosphatase" evidence="1">
    <location>
        <begin position="122"/>
        <end position="475"/>
    </location>
</feature>
<gene>
    <name evidence="3" type="ORF">HNR46_002327</name>
</gene>
<dbReference type="Gene3D" id="3.60.21.70">
    <property type="entry name" value="PhoD-like phosphatase"/>
    <property type="match status" value="1"/>
</dbReference>
<dbReference type="EMBL" id="JACHFD010000010">
    <property type="protein sequence ID" value="MBB5352086.1"/>
    <property type="molecule type" value="Genomic_DNA"/>
</dbReference>
<dbReference type="AlphaFoldDB" id="A0A840V4W6"/>
<feature type="domain" description="Phospholipase D N-terminal" evidence="2">
    <location>
        <begin position="25"/>
        <end position="111"/>
    </location>
</feature>
<dbReference type="RefSeq" id="WP_184018827.1">
    <property type="nucleotide sequence ID" value="NZ_JACHFD010000010.1"/>
</dbReference>
<dbReference type="InterPro" id="IPR018946">
    <property type="entry name" value="PhoD-like_MPP"/>
</dbReference>
<dbReference type="PANTHER" id="PTHR43606">
    <property type="entry name" value="PHOSPHATASE, PUTATIVE (AFU_ORTHOLOGUE AFUA_6G08710)-RELATED"/>
    <property type="match status" value="1"/>
</dbReference>
<accession>A0A840V4W6</accession>
<evidence type="ECO:0000313" key="4">
    <source>
        <dbReference type="Proteomes" id="UP000557717"/>
    </source>
</evidence>
<dbReference type="InterPro" id="IPR052900">
    <property type="entry name" value="Phospholipid_Metab_Enz"/>
</dbReference>
<dbReference type="Pfam" id="PF16655">
    <property type="entry name" value="PhoD_N"/>
    <property type="match status" value="1"/>
</dbReference>
<evidence type="ECO:0000313" key="3">
    <source>
        <dbReference type="EMBL" id="MBB5352086.1"/>
    </source>
</evidence>
<dbReference type="Proteomes" id="UP000557717">
    <property type="component" value="Unassembled WGS sequence"/>
</dbReference>
<dbReference type="InterPro" id="IPR029052">
    <property type="entry name" value="Metallo-depent_PP-like"/>
</dbReference>
<keyword evidence="4" id="KW-1185">Reference proteome</keyword>
<evidence type="ECO:0000259" key="2">
    <source>
        <dbReference type="Pfam" id="PF16655"/>
    </source>
</evidence>
<dbReference type="Pfam" id="PF09423">
    <property type="entry name" value="PhoD"/>
    <property type="match status" value="1"/>
</dbReference>
<dbReference type="GO" id="GO:0004035">
    <property type="term" value="F:alkaline phosphatase activity"/>
    <property type="evidence" value="ECO:0007669"/>
    <property type="project" value="UniProtKB-EC"/>
</dbReference>
<keyword evidence="3" id="KW-0378">Hydrolase</keyword>
<organism evidence="3 4">
    <name type="scientific">Haloferula luteola</name>
    <dbReference type="NCBI Taxonomy" id="595692"/>
    <lineage>
        <taxon>Bacteria</taxon>
        <taxon>Pseudomonadati</taxon>
        <taxon>Verrucomicrobiota</taxon>
        <taxon>Verrucomicrobiia</taxon>
        <taxon>Verrucomicrobiales</taxon>
        <taxon>Verrucomicrobiaceae</taxon>
        <taxon>Haloferula</taxon>
    </lineage>
</organism>